<feature type="compositionally biased region" description="Pro residues" evidence="1">
    <location>
        <begin position="441"/>
        <end position="459"/>
    </location>
</feature>
<protein>
    <submittedName>
        <fullName evidence="2">Uncharacterized protein</fullName>
    </submittedName>
</protein>
<feature type="compositionally biased region" description="Basic and acidic residues" evidence="1">
    <location>
        <begin position="314"/>
        <end position="324"/>
    </location>
</feature>
<evidence type="ECO:0000313" key="3">
    <source>
        <dbReference type="Proteomes" id="UP001322138"/>
    </source>
</evidence>
<dbReference type="GeneID" id="87896453"/>
<accession>A0ABR0FUD8</accession>
<organism evidence="2 3">
    <name type="scientific">Podospora bellae-mahoneyi</name>
    <dbReference type="NCBI Taxonomy" id="2093777"/>
    <lineage>
        <taxon>Eukaryota</taxon>
        <taxon>Fungi</taxon>
        <taxon>Dikarya</taxon>
        <taxon>Ascomycota</taxon>
        <taxon>Pezizomycotina</taxon>
        <taxon>Sordariomycetes</taxon>
        <taxon>Sordariomycetidae</taxon>
        <taxon>Sordariales</taxon>
        <taxon>Podosporaceae</taxon>
        <taxon>Podospora</taxon>
    </lineage>
</organism>
<feature type="compositionally biased region" description="Basic and acidic residues" evidence="1">
    <location>
        <begin position="234"/>
        <end position="245"/>
    </location>
</feature>
<evidence type="ECO:0000256" key="1">
    <source>
        <dbReference type="SAM" id="MobiDB-lite"/>
    </source>
</evidence>
<dbReference type="RefSeq" id="XP_062735620.1">
    <property type="nucleotide sequence ID" value="XM_062876971.1"/>
</dbReference>
<feature type="region of interest" description="Disordered" evidence="1">
    <location>
        <begin position="1"/>
        <end position="478"/>
    </location>
</feature>
<feature type="compositionally biased region" description="Polar residues" evidence="1">
    <location>
        <begin position="165"/>
        <end position="176"/>
    </location>
</feature>
<gene>
    <name evidence="2" type="ORF">QC761_212380</name>
</gene>
<dbReference type="EMBL" id="JAFFGZ010000004">
    <property type="protein sequence ID" value="KAK4646644.1"/>
    <property type="molecule type" value="Genomic_DNA"/>
</dbReference>
<feature type="compositionally biased region" description="Polar residues" evidence="1">
    <location>
        <begin position="390"/>
        <end position="399"/>
    </location>
</feature>
<reference evidence="2 3" key="1">
    <citation type="journal article" date="2023" name="bioRxiv">
        <title>High-quality genome assemblies of four members of thePodospora anserinaspecies complex.</title>
        <authorList>
            <person name="Ament-Velasquez S.L."/>
            <person name="Vogan A.A."/>
            <person name="Wallerman O."/>
            <person name="Hartmann F."/>
            <person name="Gautier V."/>
            <person name="Silar P."/>
            <person name="Giraud T."/>
            <person name="Johannesson H."/>
        </authorList>
    </citation>
    <scope>NUCLEOTIDE SEQUENCE [LARGE SCALE GENOMIC DNA]</scope>
    <source>
        <strain evidence="2 3">CBS 112042</strain>
    </source>
</reference>
<feature type="compositionally biased region" description="Low complexity" evidence="1">
    <location>
        <begin position="460"/>
        <end position="472"/>
    </location>
</feature>
<feature type="compositionally biased region" description="Polar residues" evidence="1">
    <location>
        <begin position="282"/>
        <end position="312"/>
    </location>
</feature>
<feature type="region of interest" description="Disordered" evidence="1">
    <location>
        <begin position="630"/>
        <end position="651"/>
    </location>
</feature>
<evidence type="ECO:0000313" key="2">
    <source>
        <dbReference type="EMBL" id="KAK4646644.1"/>
    </source>
</evidence>
<feature type="compositionally biased region" description="Basic and acidic residues" evidence="1">
    <location>
        <begin position="365"/>
        <end position="378"/>
    </location>
</feature>
<feature type="compositionally biased region" description="Polar residues" evidence="1">
    <location>
        <begin position="96"/>
        <end position="110"/>
    </location>
</feature>
<feature type="compositionally biased region" description="Basic and acidic residues" evidence="1">
    <location>
        <begin position="68"/>
        <end position="80"/>
    </location>
</feature>
<dbReference type="Proteomes" id="UP001322138">
    <property type="component" value="Unassembled WGS sequence"/>
</dbReference>
<comment type="caution">
    <text evidence="2">The sequence shown here is derived from an EMBL/GenBank/DDBJ whole genome shotgun (WGS) entry which is preliminary data.</text>
</comment>
<feature type="compositionally biased region" description="Polar residues" evidence="1">
    <location>
        <begin position="347"/>
        <end position="358"/>
    </location>
</feature>
<feature type="compositionally biased region" description="Polar residues" evidence="1">
    <location>
        <begin position="29"/>
        <end position="45"/>
    </location>
</feature>
<keyword evidence="3" id="KW-1185">Reference proteome</keyword>
<proteinExistence type="predicted"/>
<sequence length="651" mass="69852">MDHKTAELAATTERPKTKKRQYYEKSALLPSSSARTVLRVSASTASHEEGSREATAAMSDSQSSAPRRPLEEPLCPEHLRLLKGNSRPRAPAGPTSLPSVTANLAPSSKPNPKKTLERPATLMRKTASSGFPHSDSKHGTPPFLPPKTKGSSSSLPPEQRPVINTMASTTVASARSQLPPAPARAYTAPISPTLLKDMEPPKKRQKISPILSQSNESRLNGAGASADSLSAPDSTEKRPEKERRTGLKQSKPSAKEPVRKMAPMRALKFADELDNDLARPSVSGTTATSPINGSAEVISQRNPPSRSVSLNLDQRGHIDQREIDSSLPPHPSKPTLTSRHESLEIFATTSSVGPSSHQPRTDYFFLEKRPSTSKRDDSSESPPIPPTETNHSTANSVSTPPRVKKTKKLVITTKARPPAKATRPVTPTDLDYFIYSQPGASTPPPGLEIPGLNKPPPASPSAVSSTVSQQPPKAKPVEDEPLALDIDPRIHYPRAHSLAWHAMKAQEIEARGTRKQRFGKAAQSLKKQMEAQAELNIPWEETLPDIIQENLAWVGALKSLRGIMPTPAVEAEGGGDPMDLCTNEAIAKSANGSGTSGPVVNGVERKIRKMKRTGSGLSVVSRDGVLSFGDRNGQGSGSVNGSFELSEYGMN</sequence>
<name>A0ABR0FUD8_9PEZI</name>